<organism evidence="1 2">
    <name type="scientific">Clostridium grantii DSM 8605</name>
    <dbReference type="NCBI Taxonomy" id="1121316"/>
    <lineage>
        <taxon>Bacteria</taxon>
        <taxon>Bacillati</taxon>
        <taxon>Bacillota</taxon>
        <taxon>Clostridia</taxon>
        <taxon>Eubacteriales</taxon>
        <taxon>Clostridiaceae</taxon>
        <taxon>Clostridium</taxon>
    </lineage>
</organism>
<name>A0A1M5U9J3_9CLOT</name>
<evidence type="ECO:0000313" key="1">
    <source>
        <dbReference type="EMBL" id="SHH59725.1"/>
    </source>
</evidence>
<proteinExistence type="predicted"/>
<reference evidence="1 2" key="1">
    <citation type="submission" date="2016-11" db="EMBL/GenBank/DDBJ databases">
        <authorList>
            <person name="Jaros S."/>
            <person name="Januszkiewicz K."/>
            <person name="Wedrychowicz H."/>
        </authorList>
    </citation>
    <scope>NUCLEOTIDE SEQUENCE [LARGE SCALE GENOMIC DNA]</scope>
    <source>
        <strain evidence="1 2">DSM 8605</strain>
    </source>
</reference>
<keyword evidence="2" id="KW-1185">Reference proteome</keyword>
<dbReference type="RefSeq" id="WP_073337965.1">
    <property type="nucleotide sequence ID" value="NZ_FQXM01000007.1"/>
</dbReference>
<evidence type="ECO:0000313" key="2">
    <source>
        <dbReference type="Proteomes" id="UP000184447"/>
    </source>
</evidence>
<gene>
    <name evidence="1" type="ORF">SAMN02745207_01663</name>
</gene>
<dbReference type="OrthoDB" id="9801429at2"/>
<dbReference type="Proteomes" id="UP000184447">
    <property type="component" value="Unassembled WGS sequence"/>
</dbReference>
<dbReference type="AlphaFoldDB" id="A0A1M5U9J3"/>
<dbReference type="EMBL" id="FQXM01000007">
    <property type="protein sequence ID" value="SHH59725.1"/>
    <property type="molecule type" value="Genomic_DNA"/>
</dbReference>
<protein>
    <submittedName>
        <fullName evidence="1">Transcriptional regulator, AbiEi antitoxin, Type IV TA system</fullName>
    </submittedName>
</protein>
<sequence>MTDERIKKIKNIFDEYGLIVKAAILRENKVCSRDIMKLMDKGYVVKIKTGYYCWNSGFDDLNDFEIVQSIIPSGVISMFSAAVIHEMTTVNPMDINITIASRMIKPKLPNYPPVELFFTSNDNLDF</sequence>
<accession>A0A1M5U9J3</accession>